<dbReference type="InterPro" id="IPR036005">
    <property type="entry name" value="Creatinase/aminopeptidase-like"/>
</dbReference>
<dbReference type="AlphaFoldDB" id="A0CYB7"/>
<dbReference type="NCBIfam" id="TIGR00500">
    <property type="entry name" value="met_pdase_I"/>
    <property type="match status" value="1"/>
</dbReference>
<dbReference type="GO" id="GO:0006508">
    <property type="term" value="P:proteolysis"/>
    <property type="evidence" value="ECO:0007669"/>
    <property type="project" value="UniProtKB-KW"/>
</dbReference>
<feature type="binding site" evidence="5">
    <location>
        <position position="305"/>
    </location>
    <ligand>
        <name>a divalent metal cation</name>
        <dbReference type="ChEBI" id="CHEBI:60240"/>
        <label>1</label>
    </ligand>
</feature>
<evidence type="ECO:0000256" key="6">
    <source>
        <dbReference type="RuleBase" id="RU003653"/>
    </source>
</evidence>
<dbReference type="EC" id="3.4.11.18" evidence="6"/>
<dbReference type="CDD" id="cd01086">
    <property type="entry name" value="MetAP1"/>
    <property type="match status" value="1"/>
</dbReference>
<dbReference type="STRING" id="5888.A0CYB7"/>
<dbReference type="Gene3D" id="3.90.230.10">
    <property type="entry name" value="Creatinase/methionine aminopeptidase superfamily"/>
    <property type="match status" value="1"/>
</dbReference>
<feature type="binding site" evidence="5">
    <location>
        <position position="161"/>
    </location>
    <ligand>
        <name>a divalent metal cation</name>
        <dbReference type="ChEBI" id="CHEBI:60240"/>
        <label>1</label>
    </ligand>
</feature>
<keyword evidence="2 5" id="KW-0645">Protease</keyword>
<dbReference type="PANTHER" id="PTHR43330">
    <property type="entry name" value="METHIONINE AMINOPEPTIDASE"/>
    <property type="match status" value="1"/>
</dbReference>
<reference evidence="8 9" key="1">
    <citation type="journal article" date="2006" name="Nature">
        <title>Global trends of whole-genome duplications revealed by the ciliate Paramecium tetraurelia.</title>
        <authorList>
            <consortium name="Genoscope"/>
            <person name="Aury J.-M."/>
            <person name="Jaillon O."/>
            <person name="Duret L."/>
            <person name="Noel B."/>
            <person name="Jubin C."/>
            <person name="Porcel B.M."/>
            <person name="Segurens B."/>
            <person name="Daubin V."/>
            <person name="Anthouard V."/>
            <person name="Aiach N."/>
            <person name="Arnaiz O."/>
            <person name="Billaut A."/>
            <person name="Beisson J."/>
            <person name="Blanc I."/>
            <person name="Bouhouche K."/>
            <person name="Camara F."/>
            <person name="Duharcourt S."/>
            <person name="Guigo R."/>
            <person name="Gogendeau D."/>
            <person name="Katinka M."/>
            <person name="Keller A.-M."/>
            <person name="Kissmehl R."/>
            <person name="Klotz C."/>
            <person name="Koll F."/>
            <person name="Le Moue A."/>
            <person name="Lepere C."/>
            <person name="Malinsky S."/>
            <person name="Nowacki M."/>
            <person name="Nowak J.K."/>
            <person name="Plattner H."/>
            <person name="Poulain J."/>
            <person name="Ruiz F."/>
            <person name="Serrano V."/>
            <person name="Zagulski M."/>
            <person name="Dessen P."/>
            <person name="Betermier M."/>
            <person name="Weissenbach J."/>
            <person name="Scarpelli C."/>
            <person name="Schachter V."/>
            <person name="Sperling L."/>
            <person name="Meyer E."/>
            <person name="Cohen J."/>
            <person name="Wincker P."/>
        </authorList>
    </citation>
    <scope>NUCLEOTIDE SEQUENCE [LARGE SCALE GENOMIC DNA]</scope>
    <source>
        <strain evidence="8 9">Stock d4-2</strain>
    </source>
</reference>
<dbReference type="InterPro" id="IPR001714">
    <property type="entry name" value="Pept_M24_MAP"/>
</dbReference>
<dbReference type="OrthoDB" id="3209743at2759"/>
<dbReference type="PRINTS" id="PR00599">
    <property type="entry name" value="MAPEPTIDASE"/>
</dbReference>
<dbReference type="GO" id="GO:0004239">
    <property type="term" value="F:initiator methionyl aminopeptidase activity"/>
    <property type="evidence" value="ECO:0007669"/>
    <property type="project" value="UniProtKB-UniRule"/>
</dbReference>
<evidence type="ECO:0000256" key="5">
    <source>
        <dbReference type="HAMAP-Rule" id="MF_03174"/>
    </source>
</evidence>
<dbReference type="Proteomes" id="UP000000600">
    <property type="component" value="Unassembled WGS sequence"/>
</dbReference>
<dbReference type="SUPFAM" id="SSF55920">
    <property type="entry name" value="Creatinase/aminopeptidase"/>
    <property type="match status" value="1"/>
</dbReference>
<evidence type="ECO:0000256" key="3">
    <source>
        <dbReference type="ARBA" id="ARBA00022723"/>
    </source>
</evidence>
<dbReference type="EMBL" id="CT868219">
    <property type="protein sequence ID" value="CAK75784.1"/>
    <property type="molecule type" value="Genomic_DNA"/>
</dbReference>
<comment type="similarity">
    <text evidence="5">Belongs to the peptidase M24A family. Methionine aminopeptidase type 1 subfamily.</text>
</comment>
<keyword evidence="1 5" id="KW-0031">Aminopeptidase</keyword>
<sequence length="327" mass="36552">MLQRFSKQYQFSQIGRMKQRKRSHIKYFSKPIIEGQYGVVPARAVPSHIQRPSYISETKPVYGIYEGAPVVHGQDMIQKLRKAAQIAAKTAYVASKSVKQGMTTDDLDKIVHEFIISQNAYPSPIGFMGFPKSVCTSVNEVCCHGIPNLRPLDGGDSLNIDVTIFYDGVHGDTSVMAQVPEMNPEITKLIDTTQKALYEAIKICKPGQKFSKIGDIVEEVAGDEGFTVCELFTGHGIGELMHMPPTIIHNFNDYPGVMVPGNVFTIEPILLMRHDQYLMWKDNFTVVSPDNPSGIVNLQTVAQWEHMVLITENGYEVLTKREDETGI</sequence>
<evidence type="ECO:0000259" key="7">
    <source>
        <dbReference type="Pfam" id="PF00557"/>
    </source>
</evidence>
<feature type="binding site" evidence="5">
    <location>
        <position position="235"/>
    </location>
    <ligand>
        <name>a divalent metal cation</name>
        <dbReference type="ChEBI" id="CHEBI:60240"/>
        <label>2</label>
        <note>catalytic</note>
    </ligand>
</feature>
<dbReference type="OMA" id="RGAESCY"/>
<feature type="binding site" evidence="5">
    <location>
        <position position="305"/>
    </location>
    <ligand>
        <name>a divalent metal cation</name>
        <dbReference type="ChEBI" id="CHEBI:60240"/>
        <label>2</label>
        <note>catalytic</note>
    </ligand>
</feature>
<dbReference type="KEGG" id="ptm:GSPATT00011384001"/>
<keyword evidence="9" id="KW-1185">Reference proteome</keyword>
<comment type="function">
    <text evidence="6">Cotranslationally removes the N-terminal methionine from nascent proteins. The N-terminal methionine is often cleaved when the second residue in the primary sequence is small and uncharged (Met-Ala-, Cys, Gly, Pro, Ser, Thr, or Val).</text>
</comment>
<gene>
    <name evidence="8" type="ORF">GSPATT00011384001</name>
</gene>
<dbReference type="GeneID" id="5028966"/>
<evidence type="ECO:0000313" key="8">
    <source>
        <dbReference type="EMBL" id="CAK75784.1"/>
    </source>
</evidence>
<dbReference type="InParanoid" id="A0CYB7"/>
<feature type="binding site" evidence="5">
    <location>
        <position position="242"/>
    </location>
    <ligand>
        <name>substrate</name>
    </ligand>
</feature>
<dbReference type="InterPro" id="IPR000994">
    <property type="entry name" value="Pept_M24"/>
</dbReference>
<dbReference type="GO" id="GO:0046872">
    <property type="term" value="F:metal ion binding"/>
    <property type="evidence" value="ECO:0007669"/>
    <property type="project" value="UniProtKB-UniRule"/>
</dbReference>
<evidence type="ECO:0000256" key="4">
    <source>
        <dbReference type="ARBA" id="ARBA00022801"/>
    </source>
</evidence>
<protein>
    <recommendedName>
        <fullName evidence="6">Methionine aminopeptidase</fullName>
        <ecNumber evidence="6">3.4.11.18</ecNumber>
    </recommendedName>
</protein>
<evidence type="ECO:0000256" key="1">
    <source>
        <dbReference type="ARBA" id="ARBA00022438"/>
    </source>
</evidence>
<keyword evidence="3 5" id="KW-0479">Metal-binding</keyword>
<dbReference type="PROSITE" id="PS00680">
    <property type="entry name" value="MAP_1"/>
    <property type="match status" value="1"/>
</dbReference>
<dbReference type="HOGENOM" id="CLU_015857_1_1_1"/>
<proteinExistence type="inferred from homology"/>
<dbReference type="HAMAP" id="MF_01974">
    <property type="entry name" value="MetAP_1"/>
    <property type="match status" value="1"/>
</dbReference>
<organism evidence="8 9">
    <name type="scientific">Paramecium tetraurelia</name>
    <dbReference type="NCBI Taxonomy" id="5888"/>
    <lineage>
        <taxon>Eukaryota</taxon>
        <taxon>Sar</taxon>
        <taxon>Alveolata</taxon>
        <taxon>Ciliophora</taxon>
        <taxon>Intramacronucleata</taxon>
        <taxon>Oligohymenophorea</taxon>
        <taxon>Peniculida</taxon>
        <taxon>Parameciidae</taxon>
        <taxon>Paramecium</taxon>
    </lineage>
</organism>
<dbReference type="GO" id="GO:0070006">
    <property type="term" value="F:metalloaminopeptidase activity"/>
    <property type="evidence" value="ECO:0000318"/>
    <property type="project" value="GO_Central"/>
</dbReference>
<name>A0CYB7_PARTE</name>
<feature type="binding site" evidence="5">
    <location>
        <position position="267"/>
    </location>
    <ligand>
        <name>a divalent metal cation</name>
        <dbReference type="ChEBI" id="CHEBI:60240"/>
        <label>2</label>
        <note>catalytic</note>
    </ligand>
</feature>
<feature type="binding site" evidence="5">
    <location>
        <position position="172"/>
    </location>
    <ligand>
        <name>a divalent metal cation</name>
        <dbReference type="ChEBI" id="CHEBI:60240"/>
        <label>1</label>
    </ligand>
</feature>
<evidence type="ECO:0000313" key="9">
    <source>
        <dbReference type="Proteomes" id="UP000000600"/>
    </source>
</evidence>
<dbReference type="RefSeq" id="XP_001443181.1">
    <property type="nucleotide sequence ID" value="XM_001443144.1"/>
</dbReference>
<feature type="binding site" evidence="5">
    <location>
        <position position="144"/>
    </location>
    <ligand>
        <name>substrate</name>
    </ligand>
</feature>
<dbReference type="InterPro" id="IPR002467">
    <property type="entry name" value="Pept_M24A_MAP1"/>
</dbReference>
<accession>A0CYB7</accession>
<dbReference type="Pfam" id="PF00557">
    <property type="entry name" value="Peptidase_M24"/>
    <property type="match status" value="1"/>
</dbReference>
<comment type="catalytic activity">
    <reaction evidence="5 6">
        <text>Release of N-terminal amino acids, preferentially methionine, from peptides and arylamides.</text>
        <dbReference type="EC" id="3.4.11.18"/>
    </reaction>
</comment>
<dbReference type="eggNOG" id="KOG2738">
    <property type="taxonomic scope" value="Eukaryota"/>
</dbReference>
<keyword evidence="4 5" id="KW-0378">Hydrolase</keyword>
<feature type="domain" description="Peptidase M24" evidence="7">
    <location>
        <begin position="79"/>
        <end position="312"/>
    </location>
</feature>
<feature type="binding site" evidence="5">
    <location>
        <position position="172"/>
    </location>
    <ligand>
        <name>a divalent metal cation</name>
        <dbReference type="ChEBI" id="CHEBI:60240"/>
        <label>2</label>
        <note>catalytic</note>
    </ligand>
</feature>
<comment type="cofactor">
    <cofactor evidence="5">
        <name>Co(2+)</name>
        <dbReference type="ChEBI" id="CHEBI:48828"/>
    </cofactor>
    <cofactor evidence="5">
        <name>Zn(2+)</name>
        <dbReference type="ChEBI" id="CHEBI:29105"/>
    </cofactor>
    <cofactor evidence="5">
        <name>Mn(2+)</name>
        <dbReference type="ChEBI" id="CHEBI:29035"/>
    </cofactor>
    <cofactor evidence="5">
        <name>Fe(2+)</name>
        <dbReference type="ChEBI" id="CHEBI:29033"/>
    </cofactor>
    <text evidence="5">Binds 2 divalent metal cations per subunit. Has a high-affinity and a low affinity metal-binding site. The true nature of the physiological cofactor is under debate. The enzyme is active with cobalt, zinc, manganese or divalent iron ions. Most likely, methionine aminopeptidases function as mononuclear Fe(2+)-metalloproteases under physiological conditions, and the catalytically relevant metal-binding site has been assigned to the histidine-containing high-affinity site.</text>
</comment>
<evidence type="ECO:0000256" key="2">
    <source>
        <dbReference type="ARBA" id="ARBA00022670"/>
    </source>
</evidence>
<dbReference type="PANTHER" id="PTHR43330:SF8">
    <property type="entry name" value="METHIONINE AMINOPEPTIDASE 1D, MITOCHONDRIAL"/>
    <property type="match status" value="1"/>
</dbReference>